<dbReference type="FunFam" id="3.20.20.120:FF:000007">
    <property type="entry name" value="Mitochondrial enolase superfamily member 1"/>
    <property type="match status" value="1"/>
</dbReference>
<comment type="catalytic activity">
    <reaction evidence="1">
        <text>L-fuconate = 2-dehydro-3-deoxy-L-fuconate + H2O</text>
        <dbReference type="Rhea" id="RHEA:22772"/>
        <dbReference type="ChEBI" id="CHEBI:15377"/>
        <dbReference type="ChEBI" id="CHEBI:21291"/>
        <dbReference type="ChEBI" id="CHEBI:37448"/>
        <dbReference type="EC" id="4.2.1.68"/>
    </reaction>
</comment>
<dbReference type="PANTHER" id="PTHR13794:SF58">
    <property type="entry name" value="MITOCHONDRIAL ENOLASE SUPERFAMILY MEMBER 1"/>
    <property type="match status" value="1"/>
</dbReference>
<gene>
    <name evidence="11" type="ORF">AFUS01_LOCUS45186</name>
</gene>
<evidence type="ECO:0000256" key="2">
    <source>
        <dbReference type="ARBA" id="ARBA00001946"/>
    </source>
</evidence>
<dbReference type="GO" id="GO:0000287">
    <property type="term" value="F:magnesium ion binding"/>
    <property type="evidence" value="ECO:0007669"/>
    <property type="project" value="TreeGrafter"/>
</dbReference>
<dbReference type="SFLD" id="SFLDF00111">
    <property type="entry name" value="L-fuconate_dehydratase"/>
    <property type="match status" value="1"/>
</dbReference>
<comment type="caution">
    <text evidence="11">The sequence shown here is derived from an EMBL/GenBank/DDBJ whole genome shotgun (WGS) entry which is preliminary data.</text>
</comment>
<keyword evidence="5" id="KW-0460">Magnesium</keyword>
<dbReference type="InterPro" id="IPR034610">
    <property type="entry name" value="L-fuconate_dehydratase"/>
</dbReference>
<dbReference type="SFLD" id="SFLDS00001">
    <property type="entry name" value="Enolase"/>
    <property type="match status" value="1"/>
</dbReference>
<evidence type="ECO:0000256" key="9">
    <source>
        <dbReference type="ARBA" id="ARBA00078003"/>
    </source>
</evidence>
<reference evidence="11" key="1">
    <citation type="submission" date="2021-06" db="EMBL/GenBank/DDBJ databases">
        <authorList>
            <person name="Hodson N. C."/>
            <person name="Mongue J. A."/>
            <person name="Jaron S. K."/>
        </authorList>
    </citation>
    <scope>NUCLEOTIDE SEQUENCE</scope>
</reference>
<dbReference type="GO" id="GO:0016052">
    <property type="term" value="P:carbohydrate catabolic process"/>
    <property type="evidence" value="ECO:0007669"/>
    <property type="project" value="InterPro"/>
</dbReference>
<dbReference type="GO" id="GO:0050023">
    <property type="term" value="F:L-fuconate dehydratase activity"/>
    <property type="evidence" value="ECO:0007669"/>
    <property type="project" value="UniProtKB-EC"/>
</dbReference>
<feature type="domain" description="Mandelate racemase/muconate lactonizing enzyme C-terminal" evidence="10">
    <location>
        <begin position="198"/>
        <end position="294"/>
    </location>
</feature>
<dbReference type="OrthoDB" id="14161at2759"/>
<dbReference type="AlphaFoldDB" id="A0A8J2LQT2"/>
<evidence type="ECO:0000256" key="4">
    <source>
        <dbReference type="ARBA" id="ARBA00022723"/>
    </source>
</evidence>
<protein>
    <recommendedName>
        <fullName evidence="8">Mitochondrial enolase superfamily member 1</fullName>
        <ecNumber evidence="3">4.2.1.68</ecNumber>
    </recommendedName>
    <alternativeName>
        <fullName evidence="9">L-fuconate dehydratase</fullName>
    </alternativeName>
</protein>
<dbReference type="InterPro" id="IPR018110">
    <property type="entry name" value="Mandel_Rmase/mucon_lact_enz_CS"/>
</dbReference>
<dbReference type="InterPro" id="IPR013342">
    <property type="entry name" value="Mandelate_racemase_C"/>
</dbReference>
<evidence type="ECO:0000313" key="12">
    <source>
        <dbReference type="Proteomes" id="UP000708208"/>
    </source>
</evidence>
<dbReference type="PROSITE" id="PS00909">
    <property type="entry name" value="MR_MLE_2"/>
    <property type="match status" value="1"/>
</dbReference>
<evidence type="ECO:0000313" key="11">
    <source>
        <dbReference type="EMBL" id="CAG7835871.1"/>
    </source>
</evidence>
<dbReference type="GO" id="GO:0009063">
    <property type="term" value="P:amino acid catabolic process"/>
    <property type="evidence" value="ECO:0007669"/>
    <property type="project" value="InterPro"/>
</dbReference>
<dbReference type="InterPro" id="IPR029065">
    <property type="entry name" value="Enolase_C-like"/>
</dbReference>
<proteinExistence type="inferred from homology"/>
<organism evidence="11 12">
    <name type="scientific">Allacma fusca</name>
    <dbReference type="NCBI Taxonomy" id="39272"/>
    <lineage>
        <taxon>Eukaryota</taxon>
        <taxon>Metazoa</taxon>
        <taxon>Ecdysozoa</taxon>
        <taxon>Arthropoda</taxon>
        <taxon>Hexapoda</taxon>
        <taxon>Collembola</taxon>
        <taxon>Symphypleona</taxon>
        <taxon>Sminthuridae</taxon>
        <taxon>Allacma</taxon>
    </lineage>
</organism>
<dbReference type="SMART" id="SM00922">
    <property type="entry name" value="MR_MLE"/>
    <property type="match status" value="1"/>
</dbReference>
<evidence type="ECO:0000259" key="10">
    <source>
        <dbReference type="SMART" id="SM00922"/>
    </source>
</evidence>
<dbReference type="PANTHER" id="PTHR13794">
    <property type="entry name" value="ENOLASE SUPERFAMILY, MANDELATE RACEMASE"/>
    <property type="match status" value="1"/>
</dbReference>
<dbReference type="EMBL" id="CAJVCH010570787">
    <property type="protein sequence ID" value="CAG7835871.1"/>
    <property type="molecule type" value="Genomic_DNA"/>
</dbReference>
<keyword evidence="12" id="KW-1185">Reference proteome</keyword>
<comment type="cofactor">
    <cofactor evidence="2">
        <name>Mg(2+)</name>
        <dbReference type="ChEBI" id="CHEBI:18420"/>
    </cofactor>
</comment>
<dbReference type="Proteomes" id="UP000708208">
    <property type="component" value="Unassembled WGS sequence"/>
</dbReference>
<keyword evidence="6" id="KW-0456">Lyase</keyword>
<evidence type="ECO:0000256" key="6">
    <source>
        <dbReference type="ARBA" id="ARBA00023239"/>
    </source>
</evidence>
<evidence type="ECO:0000256" key="5">
    <source>
        <dbReference type="ARBA" id="ARBA00022842"/>
    </source>
</evidence>
<evidence type="ECO:0000256" key="1">
    <source>
        <dbReference type="ARBA" id="ARBA00001737"/>
    </source>
</evidence>
<dbReference type="CDD" id="cd03324">
    <property type="entry name" value="rTSbeta_L-fuconate_dehydratase"/>
    <property type="match status" value="1"/>
</dbReference>
<accession>A0A8J2LQT2</accession>
<dbReference type="Pfam" id="PF13378">
    <property type="entry name" value="MR_MLE_C"/>
    <property type="match status" value="1"/>
</dbReference>
<dbReference type="InterPro" id="IPR013341">
    <property type="entry name" value="Mandelate_racemase_N_dom"/>
</dbReference>
<evidence type="ECO:0000256" key="8">
    <source>
        <dbReference type="ARBA" id="ARBA00073815"/>
    </source>
</evidence>
<name>A0A8J2LQT2_9HEXA</name>
<dbReference type="EC" id="4.2.1.68" evidence="3"/>
<sequence>MTALRIERVEVRDIRFPTSLEAHGSDAMHTDPDYSCAYVTIHIENDSVLKGHGLAFTLGRGTEVVVQAVRSLARLVEGEDCHEIWNDFAGFWRKITSESQMRWIGPEKGAIHLAVAAVVNALWDLWARHENKPVWKLLVDLPPEKLVSTIDFRYITDVITPAECIQMLKEHRPEAESEMKTTGFPAYTTQVGWLGYSDDTVNSLCKEFLNDGFTSFKVKVGQNLEDDKKRLKLVRDAIGPDHNLMIDANQRWDVEEAIQWVTELQEFKPLWIEEPTSPDDILGHATIAKALKPLDIGVATGEMCQNRVIFKQLLQANAISFCQIDSCRMGGINEVIAVYFMAKKFGIPVCPHAGGVGLCEMVQHLQIWDYISLTGEKQNRMIEWVDHLHEHFTSPPKVRRGHYIAPKDPGYSTEIKIRSIETYEFPDGKYWSSVQN</sequence>
<comment type="similarity">
    <text evidence="7">Belongs to the mandelate racemase/muconate lactonizing enzyme family. ENOSF1 subfamily.</text>
</comment>
<evidence type="ECO:0000256" key="7">
    <source>
        <dbReference type="ARBA" id="ARBA00061144"/>
    </source>
</evidence>
<keyword evidence="4" id="KW-0479">Metal-binding</keyword>
<dbReference type="Pfam" id="PF02746">
    <property type="entry name" value="MR_MLE_N"/>
    <property type="match status" value="1"/>
</dbReference>
<evidence type="ECO:0000256" key="3">
    <source>
        <dbReference type="ARBA" id="ARBA00013142"/>
    </source>
</evidence>
<dbReference type="InterPro" id="IPR046945">
    <property type="entry name" value="RHMD-like"/>
</dbReference>
<dbReference type="SFLD" id="SFLDG00179">
    <property type="entry name" value="mandelate_racemase"/>
    <property type="match status" value="1"/>
</dbReference>